<gene>
    <name evidence="1" type="ORF">SAMN03080599_00761</name>
</gene>
<protein>
    <submittedName>
        <fullName evidence="1">Uncharacterized protein</fullName>
    </submittedName>
</protein>
<proteinExistence type="predicted"/>
<evidence type="ECO:0000313" key="1">
    <source>
        <dbReference type="EMBL" id="SCZ77395.1"/>
    </source>
</evidence>
<dbReference type="RefSeq" id="WP_092589535.1">
    <property type="nucleotide sequence ID" value="NZ_FMWL01000002.1"/>
</dbReference>
<dbReference type="EMBL" id="FMWL01000002">
    <property type="protein sequence ID" value="SCZ77395.1"/>
    <property type="molecule type" value="Genomic_DNA"/>
</dbReference>
<reference evidence="1 2" key="1">
    <citation type="submission" date="2016-10" db="EMBL/GenBank/DDBJ databases">
        <authorList>
            <person name="de Groot N.N."/>
        </authorList>
    </citation>
    <scope>NUCLEOTIDE SEQUENCE [LARGE SCALE GENOMIC DNA]</scope>
    <source>
        <strain evidence="1 2">DSM 2784</strain>
    </source>
</reference>
<sequence>MKGYIVLNNGMVVNGTFEGKTANVLGSLSFANDGSISIHCDSNGSCVTVHKASSPSEASASSNGDFFTESFDLLASKVNSGQAKLAKLVIDDLPLDYHLYDVKTFLVESQLIAS</sequence>
<keyword evidence="2" id="KW-1185">Reference proteome</keyword>
<organism evidence="1 2">
    <name type="scientific">Acidaminobacter hydrogenoformans DSM 2784</name>
    <dbReference type="NCBI Taxonomy" id="1120920"/>
    <lineage>
        <taxon>Bacteria</taxon>
        <taxon>Bacillati</taxon>
        <taxon>Bacillota</taxon>
        <taxon>Clostridia</taxon>
        <taxon>Peptostreptococcales</taxon>
        <taxon>Acidaminobacteraceae</taxon>
        <taxon>Acidaminobacter</taxon>
    </lineage>
</organism>
<evidence type="ECO:0000313" key="2">
    <source>
        <dbReference type="Proteomes" id="UP000199208"/>
    </source>
</evidence>
<dbReference type="AlphaFoldDB" id="A0A1G5RTE8"/>
<accession>A0A1G5RTE8</accession>
<dbReference type="Proteomes" id="UP000199208">
    <property type="component" value="Unassembled WGS sequence"/>
</dbReference>
<dbReference type="OrthoDB" id="1955576at2"/>
<name>A0A1G5RTE8_9FIRM</name>